<proteinExistence type="predicted"/>
<dbReference type="SUPFAM" id="SSF56935">
    <property type="entry name" value="Porins"/>
    <property type="match status" value="1"/>
</dbReference>
<keyword evidence="1" id="KW-0732">Signal</keyword>
<keyword evidence="3" id="KW-1185">Reference proteome</keyword>
<protein>
    <recommendedName>
        <fullName evidence="4">PorV/PorQ family protein</fullName>
    </recommendedName>
</protein>
<evidence type="ECO:0000256" key="1">
    <source>
        <dbReference type="SAM" id="SignalP"/>
    </source>
</evidence>
<dbReference type="Gene3D" id="2.40.160.60">
    <property type="entry name" value="Outer membrane protein transport protein (OMPP1/FadL/TodX)"/>
    <property type="match status" value="1"/>
</dbReference>
<evidence type="ECO:0000313" key="3">
    <source>
        <dbReference type="Proteomes" id="UP000620550"/>
    </source>
</evidence>
<reference evidence="3" key="1">
    <citation type="journal article" date="2019" name="Int. J. Syst. Evol. Microbiol.">
        <title>The Global Catalogue of Microorganisms (GCM) 10K type strain sequencing project: providing services to taxonomists for standard genome sequencing and annotation.</title>
        <authorList>
            <consortium name="The Broad Institute Genomics Platform"/>
            <consortium name="The Broad Institute Genome Sequencing Center for Infectious Disease"/>
            <person name="Wu L."/>
            <person name="Ma J."/>
        </authorList>
    </citation>
    <scope>NUCLEOTIDE SEQUENCE [LARGE SCALE GENOMIC DNA]</scope>
    <source>
        <strain evidence="3">CGMCC 1.12966</strain>
    </source>
</reference>
<feature type="chain" id="PRO_5045553702" description="PorV/PorQ family protein" evidence="1">
    <location>
        <begin position="18"/>
        <end position="266"/>
    </location>
</feature>
<sequence length="266" mass="29527">MIIKVLLLLVISFRLSAQQFSPAPFLGAGGAGIAREGVFALHDNPAGITSLKRLAVGSAYQQHFVGTGVASQAFYLAVPFASSHVIGISAVNYGIFDVISLLKAGISFARAFGHRFSSSVSVNYHQFGVQFYESERQFSADLGFQYQMLSRWKIGVFWRNISSASFMPWVDQRIPRQVGLGTLFQLTEEVQAAADIWRENALDWEYRTGITYRFVQPLCIRGGWASNPFRYTAGIGIVKRCWQIDLASTFHPTLGTSPQIAMSYVF</sequence>
<dbReference type="Proteomes" id="UP000620550">
    <property type="component" value="Unassembled WGS sequence"/>
</dbReference>
<name>A0ABQ3HQN3_9SPHI</name>
<dbReference type="EMBL" id="BNAF01000002">
    <property type="protein sequence ID" value="GHE23568.1"/>
    <property type="molecule type" value="Genomic_DNA"/>
</dbReference>
<comment type="caution">
    <text evidence="2">The sequence shown here is derived from an EMBL/GenBank/DDBJ whole genome shotgun (WGS) entry which is preliminary data.</text>
</comment>
<accession>A0ABQ3HQN3</accession>
<evidence type="ECO:0000313" key="2">
    <source>
        <dbReference type="EMBL" id="GHE23568.1"/>
    </source>
</evidence>
<organism evidence="2 3">
    <name type="scientific">Sphingobacterium griseoflavum</name>
    <dbReference type="NCBI Taxonomy" id="1474952"/>
    <lineage>
        <taxon>Bacteria</taxon>
        <taxon>Pseudomonadati</taxon>
        <taxon>Bacteroidota</taxon>
        <taxon>Sphingobacteriia</taxon>
        <taxon>Sphingobacteriales</taxon>
        <taxon>Sphingobacteriaceae</taxon>
        <taxon>Sphingobacterium</taxon>
    </lineage>
</organism>
<feature type="signal peptide" evidence="1">
    <location>
        <begin position="1"/>
        <end position="17"/>
    </location>
</feature>
<gene>
    <name evidence="2" type="ORF">GCM10017764_05360</name>
</gene>
<dbReference type="RefSeq" id="WP_189625074.1">
    <property type="nucleotide sequence ID" value="NZ_BNAF01000002.1"/>
</dbReference>
<evidence type="ECO:0008006" key="4">
    <source>
        <dbReference type="Google" id="ProtNLM"/>
    </source>
</evidence>